<protein>
    <submittedName>
        <fullName evidence="2">Uncharacterized protein</fullName>
    </submittedName>
</protein>
<gene>
    <name evidence="2" type="ORF">CBW46_009990</name>
</gene>
<dbReference type="AlphaFoldDB" id="A0A2W1NNH3"/>
<name>A0A2W1NNH3_PAEXE</name>
<evidence type="ECO:0000313" key="3">
    <source>
        <dbReference type="Proteomes" id="UP000214746"/>
    </source>
</evidence>
<organism evidence="2 3">
    <name type="scientific">Paenibacillus xerothermodurans</name>
    <dbReference type="NCBI Taxonomy" id="1977292"/>
    <lineage>
        <taxon>Bacteria</taxon>
        <taxon>Bacillati</taxon>
        <taxon>Bacillota</taxon>
        <taxon>Bacilli</taxon>
        <taxon>Bacillales</taxon>
        <taxon>Paenibacillaceae</taxon>
        <taxon>Paenibacillus</taxon>
    </lineage>
</organism>
<evidence type="ECO:0000313" key="2">
    <source>
        <dbReference type="EMBL" id="PZE21005.1"/>
    </source>
</evidence>
<comment type="caution">
    <text evidence="2">The sequence shown here is derived from an EMBL/GenBank/DDBJ whole genome shotgun (WGS) entry which is preliminary data.</text>
</comment>
<keyword evidence="1" id="KW-1133">Transmembrane helix</keyword>
<dbReference type="EMBL" id="NHRJ02000004">
    <property type="protein sequence ID" value="PZE21005.1"/>
    <property type="molecule type" value="Genomic_DNA"/>
</dbReference>
<dbReference type="Proteomes" id="UP000214746">
    <property type="component" value="Unassembled WGS sequence"/>
</dbReference>
<keyword evidence="1" id="KW-0472">Membrane</keyword>
<feature type="transmembrane region" description="Helical" evidence="1">
    <location>
        <begin position="115"/>
        <end position="135"/>
    </location>
</feature>
<keyword evidence="1" id="KW-0812">Transmembrane</keyword>
<keyword evidence="3" id="KW-1185">Reference proteome</keyword>
<sequence>MRSVRPAMLIIGWMCASVGEINMFDIPREGCSLHQGDDLLLDRALISFHYTASVQSDRADIRSPAALLFYCNFESGLHSPGFVCDGHGYTAHLPSGKFRLGFIFITPQKNNAAMIPLQLAMAVFFAATSIAVPALP</sequence>
<accession>A0A2W1NNH3</accession>
<evidence type="ECO:0000256" key="1">
    <source>
        <dbReference type="SAM" id="Phobius"/>
    </source>
</evidence>
<proteinExistence type="predicted"/>
<reference evidence="2" key="1">
    <citation type="submission" date="2018-06" db="EMBL/GenBank/DDBJ databases">
        <title>Paenibacillus xerothermodurans sp. nov. an extremely dry heat resistant spore forming bacterium isolated from the soil of Cape Canaveral, Florida.</title>
        <authorList>
            <person name="Seuylemezian A."/>
            <person name="Kaur N."/>
            <person name="Patil P."/>
            <person name="Patil P."/>
            <person name="Mayilraj S."/>
            <person name="Vaishampayan P."/>
        </authorList>
    </citation>
    <scope>NUCLEOTIDE SEQUENCE [LARGE SCALE GENOMIC DNA]</scope>
    <source>
        <strain evidence="2">ATCC 27380</strain>
    </source>
</reference>